<protein>
    <recommendedName>
        <fullName evidence="4">Type II secretion system protein GspG C-terminal domain-containing protein</fullName>
    </recommendedName>
</protein>
<evidence type="ECO:0000256" key="1">
    <source>
        <dbReference type="SAM" id="MobiDB-lite"/>
    </source>
</evidence>
<evidence type="ECO:0000313" key="2">
    <source>
        <dbReference type="EMBL" id="TDE98902.1"/>
    </source>
</evidence>
<dbReference type="RefSeq" id="WP_133105804.1">
    <property type="nucleotide sequence ID" value="NZ_SMNA01000001.1"/>
</dbReference>
<evidence type="ECO:0000313" key="3">
    <source>
        <dbReference type="Proteomes" id="UP000504882"/>
    </source>
</evidence>
<accession>A0ABY2EDH9</accession>
<organism evidence="2 3">
    <name type="scientific">Occultella glacieicola</name>
    <dbReference type="NCBI Taxonomy" id="2518684"/>
    <lineage>
        <taxon>Bacteria</taxon>
        <taxon>Bacillati</taxon>
        <taxon>Actinomycetota</taxon>
        <taxon>Actinomycetes</taxon>
        <taxon>Micrococcales</taxon>
        <taxon>Ruaniaceae</taxon>
        <taxon>Occultella</taxon>
    </lineage>
</organism>
<reference evidence="2 3" key="1">
    <citation type="submission" date="2019-03" db="EMBL/GenBank/DDBJ databases">
        <title>Genomic features of bacteria from cold environments.</title>
        <authorList>
            <person name="Shen L."/>
        </authorList>
    </citation>
    <scope>NUCLEOTIDE SEQUENCE [LARGE SCALE GENOMIC DNA]</scope>
    <source>
        <strain evidence="3">T3246-1</strain>
    </source>
</reference>
<gene>
    <name evidence="2" type="ORF">EXU48_01515</name>
</gene>
<feature type="compositionally biased region" description="Basic and acidic residues" evidence="1">
    <location>
        <begin position="95"/>
        <end position="118"/>
    </location>
</feature>
<evidence type="ECO:0008006" key="4">
    <source>
        <dbReference type="Google" id="ProtNLM"/>
    </source>
</evidence>
<sequence length="118" mass="12752">MSPWLVALLALVALAVMIEALLRTERRPRDRRGEGHGGGTFGIIDEVFAPTRHEALQELAQQRELPAPSPTPADPPWGAFVYGDDGAIVAVEVTGDDRSADRRGTGPDTTDRSGIHER</sequence>
<proteinExistence type="predicted"/>
<comment type="caution">
    <text evidence="2">The sequence shown here is derived from an EMBL/GenBank/DDBJ whole genome shotgun (WGS) entry which is preliminary data.</text>
</comment>
<keyword evidence="3" id="KW-1185">Reference proteome</keyword>
<feature type="region of interest" description="Disordered" evidence="1">
    <location>
        <begin position="92"/>
        <end position="118"/>
    </location>
</feature>
<dbReference type="Proteomes" id="UP000504882">
    <property type="component" value="Unassembled WGS sequence"/>
</dbReference>
<dbReference type="EMBL" id="SMNA01000001">
    <property type="protein sequence ID" value="TDE98902.1"/>
    <property type="molecule type" value="Genomic_DNA"/>
</dbReference>
<name>A0ABY2EDH9_9MICO</name>